<accession>A0ABW3E040</accession>
<comment type="caution">
    <text evidence="2">The sequence shown here is derived from an EMBL/GenBank/DDBJ whole genome shotgun (WGS) entry which is preliminary data.</text>
</comment>
<dbReference type="Proteomes" id="UP001597024">
    <property type="component" value="Unassembled WGS sequence"/>
</dbReference>
<evidence type="ECO:0000313" key="3">
    <source>
        <dbReference type="Proteomes" id="UP001597024"/>
    </source>
</evidence>
<evidence type="ECO:0000256" key="1">
    <source>
        <dbReference type="SAM" id="SignalP"/>
    </source>
</evidence>
<keyword evidence="3" id="KW-1185">Reference proteome</keyword>
<evidence type="ECO:0000313" key="2">
    <source>
        <dbReference type="EMBL" id="MFD0889438.1"/>
    </source>
</evidence>
<reference evidence="3" key="1">
    <citation type="journal article" date="2019" name="Int. J. Syst. Evol. Microbiol.">
        <title>The Global Catalogue of Microorganisms (GCM) 10K type strain sequencing project: providing services to taxonomists for standard genome sequencing and annotation.</title>
        <authorList>
            <consortium name="The Broad Institute Genomics Platform"/>
            <consortium name="The Broad Institute Genome Sequencing Center for Infectious Disease"/>
            <person name="Wu L."/>
            <person name="Ma J."/>
        </authorList>
    </citation>
    <scope>NUCLEOTIDE SEQUENCE [LARGE SCALE GENOMIC DNA]</scope>
    <source>
        <strain evidence="3">CCUG 62974</strain>
    </source>
</reference>
<organism evidence="2 3">
    <name type="scientific">Streptosporangium algeriense</name>
    <dbReference type="NCBI Taxonomy" id="1682748"/>
    <lineage>
        <taxon>Bacteria</taxon>
        <taxon>Bacillati</taxon>
        <taxon>Actinomycetota</taxon>
        <taxon>Actinomycetes</taxon>
        <taxon>Streptosporangiales</taxon>
        <taxon>Streptosporangiaceae</taxon>
        <taxon>Streptosporangium</taxon>
    </lineage>
</organism>
<feature type="chain" id="PRO_5045182299" evidence="1">
    <location>
        <begin position="17"/>
        <end position="281"/>
    </location>
</feature>
<dbReference type="EMBL" id="JBHTHX010001835">
    <property type="protein sequence ID" value="MFD0889438.1"/>
    <property type="molecule type" value="Genomic_DNA"/>
</dbReference>
<gene>
    <name evidence="2" type="ORF">ACFQ08_33300</name>
</gene>
<proteinExistence type="predicted"/>
<protein>
    <submittedName>
        <fullName evidence="2">Uncharacterized protein</fullName>
    </submittedName>
</protein>
<keyword evidence="1" id="KW-0732">Signal</keyword>
<sequence>MAVLAAAAAFSTVAVGVTSSIAMGEQQSSWNGYPRGMTMIYGNDVPKETWERIRPLVAEAFPGATPIATYRALDGEGAALDLDSERRSCQNCSIRSGPLGALPVGGPDLLRLLLGRTDPAAEAALAEGKAVIFDPGAVRNGETRLAVRRFPMGDEDPKVTVPAVGVTVQGPALVFGVAPEAVVTGAGHVPGLSGFVIRPDDGRPDLERDRRLSGAIRAITPDVRVTTAGSVDSGRTDFTLWVMGALASVEVLGGTVTVTLDEDTSYLAGPAVLVASGELEL</sequence>
<feature type="signal peptide" evidence="1">
    <location>
        <begin position="1"/>
        <end position="16"/>
    </location>
</feature>
<name>A0ABW3E040_9ACTN</name>